<dbReference type="Proteomes" id="UP001158576">
    <property type="component" value="Chromosome 1"/>
</dbReference>
<organism evidence="2 3">
    <name type="scientific">Oikopleura dioica</name>
    <name type="common">Tunicate</name>
    <dbReference type="NCBI Taxonomy" id="34765"/>
    <lineage>
        <taxon>Eukaryota</taxon>
        <taxon>Metazoa</taxon>
        <taxon>Chordata</taxon>
        <taxon>Tunicata</taxon>
        <taxon>Appendicularia</taxon>
        <taxon>Copelata</taxon>
        <taxon>Oikopleuridae</taxon>
        <taxon>Oikopleura</taxon>
    </lineage>
</organism>
<feature type="transmembrane region" description="Helical" evidence="1">
    <location>
        <begin position="104"/>
        <end position="123"/>
    </location>
</feature>
<accession>A0ABN7SL86</accession>
<dbReference type="EMBL" id="OU015566">
    <property type="protein sequence ID" value="CAG5103652.1"/>
    <property type="molecule type" value="Genomic_DNA"/>
</dbReference>
<proteinExistence type="predicted"/>
<protein>
    <submittedName>
        <fullName evidence="2">Oidioi.mRNA.OKI2018_I69.chr1.g871.t1.cds</fullName>
    </submittedName>
</protein>
<keyword evidence="1" id="KW-0472">Membrane</keyword>
<feature type="transmembrane region" description="Helical" evidence="1">
    <location>
        <begin position="143"/>
        <end position="164"/>
    </location>
</feature>
<keyword evidence="3" id="KW-1185">Reference proteome</keyword>
<keyword evidence="1" id="KW-1133">Transmembrane helix</keyword>
<feature type="transmembrane region" description="Helical" evidence="1">
    <location>
        <begin position="21"/>
        <end position="46"/>
    </location>
</feature>
<evidence type="ECO:0000256" key="1">
    <source>
        <dbReference type="SAM" id="Phobius"/>
    </source>
</evidence>
<keyword evidence="1" id="KW-0812">Transmembrane</keyword>
<feature type="transmembrane region" description="Helical" evidence="1">
    <location>
        <begin position="58"/>
        <end position="83"/>
    </location>
</feature>
<gene>
    <name evidence="2" type="ORF">OKIOD_LOCUS9636</name>
</gene>
<reference evidence="2 3" key="1">
    <citation type="submission" date="2021-04" db="EMBL/GenBank/DDBJ databases">
        <authorList>
            <person name="Bliznina A."/>
        </authorList>
    </citation>
    <scope>NUCLEOTIDE SEQUENCE [LARGE SCALE GENOMIC DNA]</scope>
</reference>
<evidence type="ECO:0000313" key="3">
    <source>
        <dbReference type="Proteomes" id="UP001158576"/>
    </source>
</evidence>
<evidence type="ECO:0000313" key="2">
    <source>
        <dbReference type="EMBL" id="CAG5103652.1"/>
    </source>
</evidence>
<sequence>MKTFDFLKDRFTSAKKKLFPLNLWGCVGQMTMAQFKGIIIAQWVILVQNSLSADFYTLPILSVSLGSVVIGFIASGFGTSIYTTHNQATPETSVKRAMFNITELIFILALIFNIVLDFAIINFDISATLETVDLFSVRTVHLVFNVALFFLALVTLIIQTCCFWNQIDREWIFNNLAEAQTVAEENKAEENAEAKEEEV</sequence>
<name>A0ABN7SL86_OIKDI</name>